<evidence type="ECO:0000313" key="4">
    <source>
        <dbReference type="EMBL" id="BBY78562.1"/>
    </source>
</evidence>
<feature type="compositionally biased region" description="Acidic residues" evidence="1">
    <location>
        <begin position="331"/>
        <end position="344"/>
    </location>
</feature>
<feature type="signal peptide" evidence="2">
    <location>
        <begin position="1"/>
        <end position="31"/>
    </location>
</feature>
<feature type="region of interest" description="Disordered" evidence="1">
    <location>
        <begin position="331"/>
        <end position="447"/>
    </location>
</feature>
<reference evidence="4 5" key="1">
    <citation type="journal article" date="2019" name="Emerg. Microbes Infect.">
        <title>Comprehensive subspecies identification of 175 nontuberculous mycobacteria species based on 7547 genomic profiles.</title>
        <authorList>
            <person name="Matsumoto Y."/>
            <person name="Kinjo T."/>
            <person name="Motooka D."/>
            <person name="Nabeya D."/>
            <person name="Jung N."/>
            <person name="Uechi K."/>
            <person name="Horii T."/>
            <person name="Iida T."/>
            <person name="Fujita J."/>
            <person name="Nakamura S."/>
        </authorList>
    </citation>
    <scope>NUCLEOTIDE SEQUENCE [LARGE SCALE GENOMIC DNA]</scope>
    <source>
        <strain evidence="4 5">JCM 6367</strain>
    </source>
</reference>
<dbReference type="AlphaFoldDB" id="A0A7I7UB40"/>
<feature type="compositionally biased region" description="Basic and acidic residues" evidence="1">
    <location>
        <begin position="377"/>
        <end position="388"/>
    </location>
</feature>
<sequence>MGISLRKSGVVCGTVFASAALALSAATPGMAANTALIIGGISTPSLTDPLMAPLLGGKFKDQQRVSVKWPAQAGPMTGRGDLTLGASIAQGKTNLTAQINNALGQVANGEKVTVVGLSAGSLVVNEVLRELEASADAPGKDKITFVVVADSSRQKVISQARYNSNFDYTYQPAPETKYDVIVVTGEYDGMADFPDRWWNVLAIANAIAGGIYVHVPVMYADLSKVPAQNISVDTNSVGGTTTHYLVPTEKLPLVRMFPSLAKREAELRAKIDAGYSRNDVVAQATPNALVAAAAPVALAAPVAEMPSSVTASLRTPKAAVAVEDTAAVEAAEDSVVDTAGDDVVTDSTSEAAEDKVVEDEAVADKVAEDKVVEDEAVADKVAEGKAAADEAAADEAADATDADTKGAEDADSSTERKAGKPVRDASGSADSGAAKDATSSDSPGASE</sequence>
<evidence type="ECO:0000256" key="1">
    <source>
        <dbReference type="SAM" id="MobiDB-lite"/>
    </source>
</evidence>
<dbReference type="SUPFAM" id="SSF53474">
    <property type="entry name" value="alpha/beta-Hydrolases"/>
    <property type="match status" value="1"/>
</dbReference>
<dbReference type="Proteomes" id="UP000466554">
    <property type="component" value="Chromosome"/>
</dbReference>
<feature type="compositionally biased region" description="Basic and acidic residues" evidence="1">
    <location>
        <begin position="402"/>
        <end position="423"/>
    </location>
</feature>
<feature type="domain" description="PE-PPE" evidence="3">
    <location>
        <begin position="62"/>
        <end position="276"/>
    </location>
</feature>
<evidence type="ECO:0000313" key="5">
    <source>
        <dbReference type="Proteomes" id="UP000466554"/>
    </source>
</evidence>
<dbReference type="InterPro" id="IPR029058">
    <property type="entry name" value="AB_hydrolase_fold"/>
</dbReference>
<feature type="compositionally biased region" description="Low complexity" evidence="1">
    <location>
        <begin position="424"/>
        <end position="447"/>
    </location>
</feature>
<evidence type="ECO:0000256" key="2">
    <source>
        <dbReference type="SAM" id="SignalP"/>
    </source>
</evidence>
<dbReference type="Gene3D" id="3.40.50.1820">
    <property type="entry name" value="alpha/beta hydrolase"/>
    <property type="match status" value="1"/>
</dbReference>
<dbReference type="RefSeq" id="WP_179964012.1">
    <property type="nucleotide sequence ID" value="NZ_AP022598.1"/>
</dbReference>
<feature type="chain" id="PRO_5029685368" description="PE-PPE domain-containing protein" evidence="2">
    <location>
        <begin position="32"/>
        <end position="447"/>
    </location>
</feature>
<gene>
    <name evidence="4" type="ORF">MPRF_54610</name>
</gene>
<dbReference type="Pfam" id="PF08237">
    <property type="entry name" value="PE-PPE"/>
    <property type="match status" value="1"/>
</dbReference>
<name>A0A7I7UB40_MYCPF</name>
<proteinExistence type="predicted"/>
<protein>
    <recommendedName>
        <fullName evidence="3">PE-PPE domain-containing protein</fullName>
    </recommendedName>
</protein>
<dbReference type="EMBL" id="AP022598">
    <property type="protein sequence ID" value="BBY78562.1"/>
    <property type="molecule type" value="Genomic_DNA"/>
</dbReference>
<organism evidence="4 5">
    <name type="scientific">Mycolicibacterium parafortuitum</name>
    <name type="common">Mycobacterium parafortuitum</name>
    <dbReference type="NCBI Taxonomy" id="39692"/>
    <lineage>
        <taxon>Bacteria</taxon>
        <taxon>Bacillati</taxon>
        <taxon>Actinomycetota</taxon>
        <taxon>Actinomycetes</taxon>
        <taxon>Mycobacteriales</taxon>
        <taxon>Mycobacteriaceae</taxon>
        <taxon>Mycolicibacterium</taxon>
    </lineage>
</organism>
<keyword evidence="2" id="KW-0732">Signal</keyword>
<evidence type="ECO:0000259" key="3">
    <source>
        <dbReference type="Pfam" id="PF08237"/>
    </source>
</evidence>
<dbReference type="InterPro" id="IPR013228">
    <property type="entry name" value="PE-PPE_C"/>
</dbReference>
<accession>A0A7I7UB40</accession>
<feature type="compositionally biased region" description="Acidic residues" evidence="1">
    <location>
        <begin position="391"/>
        <end position="401"/>
    </location>
</feature>